<evidence type="ECO:0000259" key="1">
    <source>
        <dbReference type="Pfam" id="PF03781"/>
    </source>
</evidence>
<dbReference type="AlphaFoldDB" id="A0A0S2I3M7"/>
<dbReference type="RefSeq" id="WP_057954283.1">
    <property type="nucleotide sequence ID" value="NZ_CP013118.1"/>
</dbReference>
<dbReference type="Pfam" id="PF03781">
    <property type="entry name" value="FGE-sulfatase"/>
    <property type="match status" value="1"/>
</dbReference>
<gene>
    <name evidence="2" type="primary">pkn1_2</name>
    <name evidence="2" type="ORF">L21SP5_03330</name>
</gene>
<evidence type="ECO:0000313" key="3">
    <source>
        <dbReference type="Proteomes" id="UP000064893"/>
    </source>
</evidence>
<sequence>MKLNSFTFFIGTVMVVFSISAEGQTSNSDAGLGNWLVAVMSDKAHPAFEDYTEDSCGVNLEMVAVEGGQFEMGCTSEQFDCGVDEQPAHEVRVDDFYISRYEVTNAQFCTFLNSVDVGANASKNGKQFIALDQKLSQIQYVNGEFVPEAGRGNYPVVEVSWFGAAAFCKWAGGRLPTEAEWEYAARGGAKSEGFLYSGGNQLDEVAWHYGNSKRDNSSGFYENHGTMPVGLKQPNELGIYDMTGNVYEWCSDRYNRDYYGYSPVDNPRGPESGYSRVLRGGSWGDEPKACRVAYRVSVGEYTNYFMYGFRFVKDRK</sequence>
<accession>A0A0S2I3M7</accession>
<dbReference type="InterPro" id="IPR051043">
    <property type="entry name" value="Sulfatase_Mod_Factor_Kinase"/>
</dbReference>
<dbReference type="EMBL" id="CP013118">
    <property type="protein sequence ID" value="ALO16943.1"/>
    <property type="molecule type" value="Genomic_DNA"/>
</dbReference>
<evidence type="ECO:0000313" key="2">
    <source>
        <dbReference type="EMBL" id="ALO16943.1"/>
    </source>
</evidence>
<name>A0A0S2I3M7_9BACT</name>
<dbReference type="STRING" id="1307839.L21SP5_03330"/>
<dbReference type="KEGG" id="blq:L21SP5_03330"/>
<feature type="domain" description="Sulfatase-modifying factor enzyme-like" evidence="1">
    <location>
        <begin position="61"/>
        <end position="313"/>
    </location>
</feature>
<dbReference type="PANTHER" id="PTHR23150:SF19">
    <property type="entry name" value="FORMYLGLYCINE-GENERATING ENZYME"/>
    <property type="match status" value="1"/>
</dbReference>
<dbReference type="PANTHER" id="PTHR23150">
    <property type="entry name" value="SULFATASE MODIFYING FACTOR 1, 2"/>
    <property type="match status" value="1"/>
</dbReference>
<protein>
    <submittedName>
        <fullName evidence="2">Serine/threonine-protein kinase pkn1</fullName>
        <ecNumber evidence="2">2.7.11.1</ecNumber>
    </submittedName>
</protein>
<dbReference type="InterPro" id="IPR005532">
    <property type="entry name" value="SUMF_dom"/>
</dbReference>
<keyword evidence="3" id="KW-1185">Reference proteome</keyword>
<reference evidence="2 3" key="1">
    <citation type="submission" date="2015-11" db="EMBL/GenBank/DDBJ databases">
        <title>Description and complete genome sequence of a novel strain predominating in hypersaline microbial mats and representing a new family of the Bacteriodetes phylum.</title>
        <authorList>
            <person name="Spring S."/>
            <person name="Bunk B."/>
            <person name="Sproer C."/>
            <person name="Klenk H.-P."/>
        </authorList>
    </citation>
    <scope>NUCLEOTIDE SEQUENCE [LARGE SCALE GENOMIC DNA]</scope>
    <source>
        <strain evidence="2 3">L21-Spi-D4</strain>
    </source>
</reference>
<dbReference type="EC" id="2.7.11.1" evidence="2"/>
<dbReference type="GO" id="GO:0004674">
    <property type="term" value="F:protein serine/threonine kinase activity"/>
    <property type="evidence" value="ECO:0007669"/>
    <property type="project" value="UniProtKB-EC"/>
</dbReference>
<dbReference type="Gene3D" id="3.90.1580.10">
    <property type="entry name" value="paralog of FGE (formylglycine-generating enzyme)"/>
    <property type="match status" value="1"/>
</dbReference>
<keyword evidence="2" id="KW-0418">Kinase</keyword>
<dbReference type="SUPFAM" id="SSF56436">
    <property type="entry name" value="C-type lectin-like"/>
    <property type="match status" value="1"/>
</dbReference>
<keyword evidence="2" id="KW-0808">Transferase</keyword>
<organism evidence="2 3">
    <name type="scientific">Salinivirga cyanobacteriivorans</name>
    <dbReference type="NCBI Taxonomy" id="1307839"/>
    <lineage>
        <taxon>Bacteria</taxon>
        <taxon>Pseudomonadati</taxon>
        <taxon>Bacteroidota</taxon>
        <taxon>Bacteroidia</taxon>
        <taxon>Bacteroidales</taxon>
        <taxon>Salinivirgaceae</taxon>
        <taxon>Salinivirga</taxon>
    </lineage>
</organism>
<dbReference type="OrthoDB" id="9768004at2"/>
<dbReference type="GO" id="GO:0120147">
    <property type="term" value="F:formylglycine-generating oxidase activity"/>
    <property type="evidence" value="ECO:0007669"/>
    <property type="project" value="TreeGrafter"/>
</dbReference>
<dbReference type="InterPro" id="IPR016187">
    <property type="entry name" value="CTDL_fold"/>
</dbReference>
<dbReference type="InterPro" id="IPR042095">
    <property type="entry name" value="SUMF_sf"/>
</dbReference>
<dbReference type="Proteomes" id="UP000064893">
    <property type="component" value="Chromosome"/>
</dbReference>
<proteinExistence type="predicted"/>